<dbReference type="Gene3D" id="3.30.910.20">
    <property type="entry name" value="Skp domain"/>
    <property type="match status" value="1"/>
</dbReference>
<dbReference type="GO" id="GO:0050821">
    <property type="term" value="P:protein stabilization"/>
    <property type="evidence" value="ECO:0007669"/>
    <property type="project" value="TreeGrafter"/>
</dbReference>
<dbReference type="GO" id="GO:0051082">
    <property type="term" value="F:unfolded protein binding"/>
    <property type="evidence" value="ECO:0007669"/>
    <property type="project" value="InterPro"/>
</dbReference>
<dbReference type="Pfam" id="PF03938">
    <property type="entry name" value="OmpH"/>
    <property type="match status" value="1"/>
</dbReference>
<dbReference type="KEGG" id="geo:Geob_0744"/>
<dbReference type="EMBL" id="CP001390">
    <property type="protein sequence ID" value="ACM19106.1"/>
    <property type="molecule type" value="Genomic_DNA"/>
</dbReference>
<evidence type="ECO:0000313" key="5">
    <source>
        <dbReference type="EMBL" id="ACM19106.1"/>
    </source>
</evidence>
<keyword evidence="3" id="KW-0175">Coiled coil</keyword>
<evidence type="ECO:0000256" key="3">
    <source>
        <dbReference type="SAM" id="Coils"/>
    </source>
</evidence>
<feature type="chain" id="PRO_5002888624" evidence="4">
    <location>
        <begin position="24"/>
        <end position="211"/>
    </location>
</feature>
<dbReference type="STRING" id="316067.Geob_0744"/>
<keyword evidence="6" id="KW-1185">Reference proteome</keyword>
<proteinExistence type="inferred from homology"/>
<evidence type="ECO:0000313" key="6">
    <source>
        <dbReference type="Proteomes" id="UP000007721"/>
    </source>
</evidence>
<feature type="signal peptide" evidence="4">
    <location>
        <begin position="1"/>
        <end position="23"/>
    </location>
</feature>
<dbReference type="Proteomes" id="UP000007721">
    <property type="component" value="Chromosome"/>
</dbReference>
<dbReference type="PANTHER" id="PTHR35089">
    <property type="entry name" value="CHAPERONE PROTEIN SKP"/>
    <property type="match status" value="1"/>
</dbReference>
<accession>B9M136</accession>
<dbReference type="InterPro" id="IPR005632">
    <property type="entry name" value="Chaperone_Skp"/>
</dbReference>
<gene>
    <name evidence="5" type="ordered locus">Geob_0744</name>
</gene>
<evidence type="ECO:0000256" key="2">
    <source>
        <dbReference type="ARBA" id="ARBA00022729"/>
    </source>
</evidence>
<keyword evidence="2 4" id="KW-0732">Signal</keyword>
<organism evidence="5 6">
    <name type="scientific">Geotalea daltonii (strain DSM 22248 / JCM 15807 / FRC-32)</name>
    <name type="common">Geobacter daltonii</name>
    <dbReference type="NCBI Taxonomy" id="316067"/>
    <lineage>
        <taxon>Bacteria</taxon>
        <taxon>Pseudomonadati</taxon>
        <taxon>Thermodesulfobacteriota</taxon>
        <taxon>Desulfuromonadia</taxon>
        <taxon>Geobacterales</taxon>
        <taxon>Geobacteraceae</taxon>
        <taxon>Geotalea</taxon>
    </lineage>
</organism>
<dbReference type="SMART" id="SM00935">
    <property type="entry name" value="OmpH"/>
    <property type="match status" value="1"/>
</dbReference>
<reference evidence="5 6" key="1">
    <citation type="submission" date="2009-01" db="EMBL/GenBank/DDBJ databases">
        <title>Complete sequence of Geobacter sp. FRC-32.</title>
        <authorList>
            <consortium name="US DOE Joint Genome Institute"/>
            <person name="Lucas S."/>
            <person name="Copeland A."/>
            <person name="Lapidus A."/>
            <person name="Glavina del Rio T."/>
            <person name="Dalin E."/>
            <person name="Tice H."/>
            <person name="Bruce D."/>
            <person name="Goodwin L."/>
            <person name="Pitluck S."/>
            <person name="Saunders E."/>
            <person name="Brettin T."/>
            <person name="Detter J.C."/>
            <person name="Han C."/>
            <person name="Larimer F."/>
            <person name="Land M."/>
            <person name="Hauser L."/>
            <person name="Kyrpides N."/>
            <person name="Ovchinnikova G."/>
            <person name="Kostka J."/>
            <person name="Richardson P."/>
        </authorList>
    </citation>
    <scope>NUCLEOTIDE SEQUENCE [LARGE SCALE GENOMIC DNA]</scope>
    <source>
        <strain evidence="6">DSM 22248 / JCM 15807 / FRC-32</strain>
    </source>
</reference>
<feature type="coiled-coil region" evidence="3">
    <location>
        <begin position="82"/>
        <end position="160"/>
    </location>
</feature>
<sequence>MLTICRSAAVMLILFAFPYLSHAEGPVSTAGPADIPAAQTAAPAVIVEPAPTGETKAERAIKFGYVDMVKIGNDSSQGRAAKAKFEAKADKYKGQIAAKQKQLEKQKNAIQAKLATMSPEQRAAKAKEFDKKVNDFQKYVQKAEKEMQDLQEEVSRKLFLDLEQAVDAYGKANGFTAICVKKDVLYLASGVDVQDVTDSILKLVNEKGSKP</sequence>
<name>B9M136_GEODF</name>
<evidence type="ECO:0000256" key="1">
    <source>
        <dbReference type="ARBA" id="ARBA00009091"/>
    </source>
</evidence>
<dbReference type="GO" id="GO:0005829">
    <property type="term" value="C:cytosol"/>
    <property type="evidence" value="ECO:0007669"/>
    <property type="project" value="TreeGrafter"/>
</dbReference>
<protein>
    <submittedName>
        <fullName evidence="5">Outer membrane channel, putative</fullName>
    </submittedName>
</protein>
<dbReference type="RefSeq" id="WP_012645835.1">
    <property type="nucleotide sequence ID" value="NC_011979.1"/>
</dbReference>
<dbReference type="PANTHER" id="PTHR35089:SF1">
    <property type="entry name" value="CHAPERONE PROTEIN SKP"/>
    <property type="match status" value="1"/>
</dbReference>
<dbReference type="OrthoDB" id="5397607at2"/>
<dbReference type="SUPFAM" id="SSF111384">
    <property type="entry name" value="OmpH-like"/>
    <property type="match status" value="1"/>
</dbReference>
<dbReference type="HOGENOM" id="CLU_107528_0_0_7"/>
<dbReference type="InterPro" id="IPR024930">
    <property type="entry name" value="Skp_dom_sf"/>
</dbReference>
<evidence type="ECO:0000256" key="4">
    <source>
        <dbReference type="SAM" id="SignalP"/>
    </source>
</evidence>
<dbReference type="eggNOG" id="COG2825">
    <property type="taxonomic scope" value="Bacteria"/>
</dbReference>
<comment type="similarity">
    <text evidence="1">Belongs to the Skp family.</text>
</comment>
<dbReference type="AlphaFoldDB" id="B9M136"/>